<proteinExistence type="predicted"/>
<keyword evidence="1" id="KW-0812">Transmembrane</keyword>
<organism evidence="3 4">
    <name type="scientific">Paenibacillus physcomitrellae</name>
    <dbReference type="NCBI Taxonomy" id="1619311"/>
    <lineage>
        <taxon>Bacteria</taxon>
        <taxon>Bacillati</taxon>
        <taxon>Bacillota</taxon>
        <taxon>Bacilli</taxon>
        <taxon>Bacillales</taxon>
        <taxon>Paenibacillaceae</taxon>
        <taxon>Paenibacillus</taxon>
    </lineage>
</organism>
<evidence type="ECO:0000313" key="4">
    <source>
        <dbReference type="Proteomes" id="UP000609323"/>
    </source>
</evidence>
<evidence type="ECO:0000313" key="3">
    <source>
        <dbReference type="EMBL" id="GGA24903.1"/>
    </source>
</evidence>
<dbReference type="Gene3D" id="3.10.350.10">
    <property type="entry name" value="LysM domain"/>
    <property type="match status" value="1"/>
</dbReference>
<accession>A0ABQ1FRB0</accession>
<keyword evidence="4" id="KW-1185">Reference proteome</keyword>
<name>A0ABQ1FRB0_9BACL</name>
<keyword evidence="1" id="KW-1133">Transmembrane helix</keyword>
<feature type="domain" description="LysM" evidence="2">
    <location>
        <begin position="78"/>
        <end position="128"/>
    </location>
</feature>
<dbReference type="Proteomes" id="UP000609323">
    <property type="component" value="Unassembled WGS sequence"/>
</dbReference>
<keyword evidence="1" id="KW-0472">Membrane</keyword>
<gene>
    <name evidence="3" type="ORF">GCM10010917_07220</name>
</gene>
<evidence type="ECO:0000256" key="1">
    <source>
        <dbReference type="SAM" id="Phobius"/>
    </source>
</evidence>
<reference evidence="4" key="1">
    <citation type="journal article" date="2019" name="Int. J. Syst. Evol. Microbiol.">
        <title>The Global Catalogue of Microorganisms (GCM) 10K type strain sequencing project: providing services to taxonomists for standard genome sequencing and annotation.</title>
        <authorList>
            <consortium name="The Broad Institute Genomics Platform"/>
            <consortium name="The Broad Institute Genome Sequencing Center for Infectious Disease"/>
            <person name="Wu L."/>
            <person name="Ma J."/>
        </authorList>
    </citation>
    <scope>NUCLEOTIDE SEQUENCE [LARGE SCALE GENOMIC DNA]</scope>
    <source>
        <strain evidence="4">CGMCC 1.15044</strain>
    </source>
</reference>
<sequence length="132" mass="14139">MLKHSTYKSIYPAASSVLSGSRAGLSHTAPTARKVRKPIARKSLIRSLIVVAVLILSLTGFISAFAASVSPGDEPVYDTVIVMPGDTLWNIALANKPSGMDTRKYVHMLTSLNHLHDSSIQAGDILNLPITD</sequence>
<evidence type="ECO:0000259" key="2">
    <source>
        <dbReference type="PROSITE" id="PS51782"/>
    </source>
</evidence>
<dbReference type="CDD" id="cd00118">
    <property type="entry name" value="LysM"/>
    <property type="match status" value="1"/>
</dbReference>
<dbReference type="EMBL" id="BMHF01000001">
    <property type="protein sequence ID" value="GGA24903.1"/>
    <property type="molecule type" value="Genomic_DNA"/>
</dbReference>
<dbReference type="PROSITE" id="PS51782">
    <property type="entry name" value="LYSM"/>
    <property type="match status" value="1"/>
</dbReference>
<dbReference type="InterPro" id="IPR036779">
    <property type="entry name" value="LysM_dom_sf"/>
</dbReference>
<dbReference type="InterPro" id="IPR018392">
    <property type="entry name" value="LysM"/>
</dbReference>
<dbReference type="Pfam" id="PF01476">
    <property type="entry name" value="LysM"/>
    <property type="match status" value="1"/>
</dbReference>
<dbReference type="SMART" id="SM00257">
    <property type="entry name" value="LysM"/>
    <property type="match status" value="1"/>
</dbReference>
<comment type="caution">
    <text evidence="3">The sequence shown here is derived from an EMBL/GenBank/DDBJ whole genome shotgun (WGS) entry which is preliminary data.</text>
</comment>
<protein>
    <recommendedName>
        <fullName evidence="2">LysM domain-containing protein</fullName>
    </recommendedName>
</protein>
<feature type="transmembrane region" description="Helical" evidence="1">
    <location>
        <begin position="43"/>
        <end position="67"/>
    </location>
</feature>